<feature type="region of interest" description="Disordered" evidence="1">
    <location>
        <begin position="46"/>
        <end position="104"/>
    </location>
</feature>
<dbReference type="Proteomes" id="UP001652628">
    <property type="component" value="Chromosome 3"/>
</dbReference>
<evidence type="ECO:0000313" key="3">
    <source>
        <dbReference type="RefSeq" id="XP_036672702.3"/>
    </source>
</evidence>
<dbReference type="AlphaFoldDB" id="A0AB40A6W8"/>
<organism evidence="2 3">
    <name type="scientific">Drosophila suzukii</name>
    <name type="common">Spotted-wing drosophila fruit fly</name>
    <dbReference type="NCBI Taxonomy" id="28584"/>
    <lineage>
        <taxon>Eukaryota</taxon>
        <taxon>Metazoa</taxon>
        <taxon>Ecdysozoa</taxon>
        <taxon>Arthropoda</taxon>
        <taxon>Hexapoda</taxon>
        <taxon>Insecta</taxon>
        <taxon>Pterygota</taxon>
        <taxon>Neoptera</taxon>
        <taxon>Endopterygota</taxon>
        <taxon>Diptera</taxon>
        <taxon>Brachycera</taxon>
        <taxon>Muscomorpha</taxon>
        <taxon>Ephydroidea</taxon>
        <taxon>Drosophilidae</taxon>
        <taxon>Drosophila</taxon>
        <taxon>Sophophora</taxon>
    </lineage>
</organism>
<reference evidence="3" key="1">
    <citation type="submission" date="2025-08" db="UniProtKB">
        <authorList>
            <consortium name="RefSeq"/>
        </authorList>
    </citation>
    <scope>IDENTIFICATION</scope>
</reference>
<keyword evidence="2" id="KW-1185">Reference proteome</keyword>
<dbReference type="RefSeq" id="XP_036672702.3">
    <property type="nucleotide sequence ID" value="XM_036816807.3"/>
</dbReference>
<proteinExistence type="predicted"/>
<accession>A0AB40A6W8</accession>
<protein>
    <submittedName>
        <fullName evidence="3">Uncharacterized protein</fullName>
    </submittedName>
</protein>
<name>A0AB40A6W8_DROSZ</name>
<dbReference type="GeneID" id="108010748"/>
<feature type="region of interest" description="Disordered" evidence="1">
    <location>
        <begin position="138"/>
        <end position="180"/>
    </location>
</feature>
<feature type="region of interest" description="Disordered" evidence="1">
    <location>
        <begin position="1"/>
        <end position="30"/>
    </location>
</feature>
<sequence>MSNLQDVPLADPEILPVDGSDVTPAPKSSSLKRFFKISKKPLMRDQVEEVSETSSQDHKELNRSNTISRFFTRLKGSSKDGQEQSSSVADAVQHEKPLPNVKPTIKTSISSYWKLLFHRQKNQRQNAGFGLSNNVENVESEEVHELQPVNHESETDCQSNPKLEDSEIEDNTSDPAQEPQIALAKKSVANKTSGQEALSALEGGQLSIAEAEIEDSIQPAPTFVNQFK</sequence>
<evidence type="ECO:0000256" key="1">
    <source>
        <dbReference type="SAM" id="MobiDB-lite"/>
    </source>
</evidence>
<gene>
    <name evidence="3" type="primary">LOC108010748</name>
</gene>
<evidence type="ECO:0000313" key="2">
    <source>
        <dbReference type="Proteomes" id="UP001652628"/>
    </source>
</evidence>